<proteinExistence type="predicted"/>
<keyword evidence="1" id="KW-0472">Membrane</keyword>
<gene>
    <name evidence="2" type="ORF">R0G64_05095</name>
    <name evidence="3" type="ORF">R0G64_05185</name>
</gene>
<keyword evidence="1" id="KW-1133">Transmembrane helix</keyword>
<feature type="transmembrane region" description="Helical" evidence="1">
    <location>
        <begin position="28"/>
        <end position="49"/>
    </location>
</feature>
<evidence type="ECO:0000313" key="2">
    <source>
        <dbReference type="EMBL" id="MDV3438810.1"/>
    </source>
</evidence>
<keyword evidence="3" id="KW-0378">Hydrolase</keyword>
<name>A0ABU3XLK2_9GAMM</name>
<reference evidence="3 4" key="1">
    <citation type="submission" date="2023-10" db="EMBL/GenBank/DDBJ databases">
        <title>Pseudomonas otitidis isolated from a paediatric patient with cystic fibrosis in Chile.</title>
        <authorList>
            <person name="Amsteins-Romero L."/>
            <person name="Opazo-Capurro A."/>
            <person name="Matus-Kohler M."/>
            <person name="Gonzalez-Rocha G."/>
        </authorList>
    </citation>
    <scope>NUCLEOTIDE SEQUENCE [LARGE SCALE GENOMIC DNA]</scope>
    <source>
        <strain evidence="3 4">P-714</strain>
    </source>
</reference>
<comment type="caution">
    <text evidence="3">The sequence shown here is derived from an EMBL/GenBank/DDBJ whole genome shotgun (WGS) entry which is preliminary data.</text>
</comment>
<evidence type="ECO:0000313" key="4">
    <source>
        <dbReference type="Proteomes" id="UP001273935"/>
    </source>
</evidence>
<evidence type="ECO:0000256" key="1">
    <source>
        <dbReference type="SAM" id="Phobius"/>
    </source>
</evidence>
<organism evidence="3 4">
    <name type="scientific">Metapseudomonas otitidis</name>
    <dbReference type="NCBI Taxonomy" id="319939"/>
    <lineage>
        <taxon>Bacteria</taxon>
        <taxon>Pseudomonadati</taxon>
        <taxon>Pseudomonadota</taxon>
        <taxon>Gammaproteobacteria</taxon>
        <taxon>Pseudomonadales</taxon>
        <taxon>Pseudomonadaceae</taxon>
        <taxon>Metapseudomonas</taxon>
    </lineage>
</organism>
<protein>
    <submittedName>
        <fullName evidence="3">Metal-dependent hydrolase</fullName>
    </submittedName>
</protein>
<dbReference type="EMBL" id="JAWJUL010000013">
    <property type="protein sequence ID" value="MDV3438810.1"/>
    <property type="molecule type" value="Genomic_DNA"/>
</dbReference>
<dbReference type="InterPro" id="IPR007404">
    <property type="entry name" value="YdjM-like"/>
</dbReference>
<feature type="transmembrane region" description="Helical" evidence="1">
    <location>
        <begin position="61"/>
        <end position="79"/>
    </location>
</feature>
<dbReference type="EMBL" id="JAWJUL010000013">
    <property type="protein sequence ID" value="MDV3438827.1"/>
    <property type="molecule type" value="Genomic_DNA"/>
</dbReference>
<dbReference type="GO" id="GO:0016787">
    <property type="term" value="F:hydrolase activity"/>
    <property type="evidence" value="ECO:0007669"/>
    <property type="project" value="UniProtKB-KW"/>
</dbReference>
<accession>A0ABU3XLK2</accession>
<feature type="transmembrane region" description="Helical" evidence="1">
    <location>
        <begin position="91"/>
        <end position="114"/>
    </location>
</feature>
<sequence length="171" mass="19507">MIVAHLPTGYLLGVALERLRPLACSPRLWLGTALLGAFAPDLDMLYFHLVDGGQQHHHRYWSHWPVVWFSLLALAVLAWSRAPQAHWPALAVLFSLNGCVHLMLDSVVGDIWWLAPWVDQPFALATVTARYSPWWLNFILHPSFLLELGLLASALWLAWRRQRQSSVPARF</sequence>
<dbReference type="Proteomes" id="UP001273935">
    <property type="component" value="Unassembled WGS sequence"/>
</dbReference>
<feature type="transmembrane region" description="Helical" evidence="1">
    <location>
        <begin position="134"/>
        <end position="159"/>
    </location>
</feature>
<dbReference type="Pfam" id="PF04307">
    <property type="entry name" value="YdjM"/>
    <property type="match status" value="1"/>
</dbReference>
<evidence type="ECO:0000313" key="3">
    <source>
        <dbReference type="EMBL" id="MDV3438827.1"/>
    </source>
</evidence>
<keyword evidence="4" id="KW-1185">Reference proteome</keyword>
<keyword evidence="1" id="KW-0812">Transmembrane</keyword>
<dbReference type="RefSeq" id="WP_317233562.1">
    <property type="nucleotide sequence ID" value="NZ_JAWJUL010000013.1"/>
</dbReference>